<evidence type="ECO:0000313" key="3">
    <source>
        <dbReference type="Proteomes" id="UP001266305"/>
    </source>
</evidence>
<evidence type="ECO:0000256" key="1">
    <source>
        <dbReference type="SAM" id="MobiDB-lite"/>
    </source>
</evidence>
<proteinExistence type="predicted"/>
<organism evidence="2 3">
    <name type="scientific">Saguinus oedipus</name>
    <name type="common">Cotton-top tamarin</name>
    <name type="synonym">Oedipomidas oedipus</name>
    <dbReference type="NCBI Taxonomy" id="9490"/>
    <lineage>
        <taxon>Eukaryota</taxon>
        <taxon>Metazoa</taxon>
        <taxon>Chordata</taxon>
        <taxon>Craniata</taxon>
        <taxon>Vertebrata</taxon>
        <taxon>Euteleostomi</taxon>
        <taxon>Mammalia</taxon>
        <taxon>Eutheria</taxon>
        <taxon>Euarchontoglires</taxon>
        <taxon>Primates</taxon>
        <taxon>Haplorrhini</taxon>
        <taxon>Platyrrhini</taxon>
        <taxon>Cebidae</taxon>
        <taxon>Callitrichinae</taxon>
        <taxon>Saguinus</taxon>
    </lineage>
</organism>
<comment type="caution">
    <text evidence="2">The sequence shown here is derived from an EMBL/GenBank/DDBJ whole genome shotgun (WGS) entry which is preliminary data.</text>
</comment>
<protein>
    <submittedName>
        <fullName evidence="2">Uncharacterized protein</fullName>
    </submittedName>
</protein>
<keyword evidence="3" id="KW-1185">Reference proteome</keyword>
<feature type="region of interest" description="Disordered" evidence="1">
    <location>
        <begin position="20"/>
        <end position="47"/>
    </location>
</feature>
<reference evidence="2 3" key="1">
    <citation type="submission" date="2023-05" db="EMBL/GenBank/DDBJ databases">
        <title>B98-5 Cell Line De Novo Hybrid Assembly: An Optical Mapping Approach.</title>
        <authorList>
            <person name="Kananen K."/>
            <person name="Auerbach J.A."/>
            <person name="Kautto E."/>
            <person name="Blachly J.S."/>
        </authorList>
    </citation>
    <scope>NUCLEOTIDE SEQUENCE [LARGE SCALE GENOMIC DNA]</scope>
    <source>
        <strain evidence="2">B95-8</strain>
        <tissue evidence="2">Cell line</tissue>
    </source>
</reference>
<dbReference type="Proteomes" id="UP001266305">
    <property type="component" value="Unassembled WGS sequence"/>
</dbReference>
<dbReference type="EMBL" id="JASSZA010000004">
    <property type="protein sequence ID" value="KAK2113646.1"/>
    <property type="molecule type" value="Genomic_DNA"/>
</dbReference>
<accession>A0ABQ9VWZ9</accession>
<gene>
    <name evidence="2" type="ORF">P7K49_007912</name>
</gene>
<evidence type="ECO:0000313" key="2">
    <source>
        <dbReference type="EMBL" id="KAK2113646.1"/>
    </source>
</evidence>
<sequence length="122" mass="12331">MWAGSKPGNLELAALRGCGAGAATRAAPGGEGPKGDELVQSPPNSTQMGTLTFLGHKPLGLTVPGEQTSWQQTDGLISTSPETQGPVPALKAAQSLQPMSSLTTPPLCQGLGLCFGTFSLAE</sequence>
<name>A0ABQ9VWZ9_SAGOE</name>